<keyword evidence="4" id="KW-1133">Transmembrane helix</keyword>
<evidence type="ECO:0000256" key="3">
    <source>
        <dbReference type="SAM" id="MobiDB-lite"/>
    </source>
</evidence>
<feature type="domain" description="NAD(P)-binding" evidence="5">
    <location>
        <begin position="373"/>
        <end position="680"/>
    </location>
</feature>
<feature type="domain" description="NAD(P)-binding" evidence="5">
    <location>
        <begin position="15"/>
        <end position="281"/>
    </location>
</feature>
<feature type="compositionally biased region" description="Polar residues" evidence="3">
    <location>
        <begin position="726"/>
        <end position="736"/>
    </location>
</feature>
<reference evidence="6" key="1">
    <citation type="submission" date="2021-01" db="EMBL/GenBank/DDBJ databases">
        <authorList>
            <person name="Corre E."/>
            <person name="Pelletier E."/>
            <person name="Niang G."/>
            <person name="Scheremetjew M."/>
            <person name="Finn R."/>
            <person name="Kale V."/>
            <person name="Holt S."/>
            <person name="Cochrane G."/>
            <person name="Meng A."/>
            <person name="Brown T."/>
            <person name="Cohen L."/>
        </authorList>
    </citation>
    <scope>NUCLEOTIDE SEQUENCE</scope>
    <source>
        <strain evidence="6">CCMP127</strain>
    </source>
</reference>
<dbReference type="InterPro" id="IPR036291">
    <property type="entry name" value="NAD(P)-bd_dom_sf"/>
</dbReference>
<dbReference type="PRINTS" id="PR01713">
    <property type="entry name" value="NUCEPIMERASE"/>
</dbReference>
<feature type="compositionally biased region" description="Basic and acidic residues" evidence="3">
    <location>
        <begin position="829"/>
        <end position="845"/>
    </location>
</feature>
<dbReference type="SUPFAM" id="SSF51735">
    <property type="entry name" value="NAD(P)-binding Rossmann-fold domains"/>
    <property type="match status" value="2"/>
</dbReference>
<feature type="region of interest" description="Disordered" evidence="3">
    <location>
        <begin position="295"/>
        <end position="335"/>
    </location>
</feature>
<feature type="region of interest" description="Disordered" evidence="3">
    <location>
        <begin position="803"/>
        <end position="858"/>
    </location>
</feature>
<protein>
    <recommendedName>
        <fullName evidence="5">NAD(P)-binding domain-containing protein</fullName>
    </recommendedName>
</protein>
<accession>A0A7S3PA81</accession>
<sequence>MDEVNDYYNVSIKEGNLRYLKEKYGNRKLKIYRGDVANETFVDMVFAAEKPKWVCHLAARAGVRPSIQNPFIYVHSNVLGTTRLMDAAVRYKVRNFVYASSSSVYGGSSETFFDEDQPVDHPISPYAATKKITELFAYTWRHLYKLPTTGLRFFTVYGPRGRPDMAPFIFVDRVSRGLTLPQYGNGSSSRDYTYIDDIVDGVVRSIDRPYMYKIFNLGKGSGTELSDFIRIVEQQVNKTAKIEYLPDQPGDVPYTCANVTKAKTLLGYDSHTTFEAGIAKTVEWYKQAYPLDEPKKKKKGFVDDNPSIESTEDRDTNQRRRLGLPLPAAGPPKDSTHRFLRQLQEIGRLQDDFAMTWQNETVLEPHTDKKKVMVTGAAGFIGSHVADYLLTRGDEVVVIDEVNDYYDVAIKEKNLQLLRDKHGTTNRLKIYRGDIVNRTLMDEIFRTEKPKWICHLAARAGVRPSIDDPYVYIHSNIVGTTRLLSLAKDYGVENFVFASSSSVYGGSKSTFFSEEESVIHPISPYAASKKGCELLGYTFHHLYNIPVTGLRFFTVYGPRGRPDMAPFKFVDRVSRGQILPQYGDGSSSRDYTYIDDIVDGVVRAVDRPYPYQVFNLGKGSGTKLSDFIELVEKYTGLEANIKQMDDQPGDVPYTCADVRKAEYLLGYKASVPFEEGIKRTVAWYKEAYPQYANIMKKNTTDAVTKTETKESSPGVKETEELALSKNDISTESSSGTGAAVAKGPKKARIGTQEEARYMNFWERNLTTLLVLVLLFSIAARILYKRHSRKLEKLLLGNSSREIGRQQETKPFLRPATSESSSNSSNGKSARKDSDAAHEMFERLEKGSPVSTIIRGDDV</sequence>
<keyword evidence="2" id="KW-0520">NAD</keyword>
<evidence type="ECO:0000256" key="1">
    <source>
        <dbReference type="ARBA" id="ARBA00007637"/>
    </source>
</evidence>
<evidence type="ECO:0000259" key="5">
    <source>
        <dbReference type="Pfam" id="PF16363"/>
    </source>
</evidence>
<evidence type="ECO:0000256" key="2">
    <source>
        <dbReference type="ARBA" id="ARBA00023027"/>
    </source>
</evidence>
<proteinExistence type="inferred from homology"/>
<keyword evidence="4" id="KW-0472">Membrane</keyword>
<dbReference type="PANTHER" id="PTHR43574">
    <property type="entry name" value="EPIMERASE-RELATED"/>
    <property type="match status" value="1"/>
</dbReference>
<comment type="similarity">
    <text evidence="1">Belongs to the NAD(P)-dependent epimerase/dehydratase family.</text>
</comment>
<feature type="transmembrane region" description="Helical" evidence="4">
    <location>
        <begin position="765"/>
        <end position="783"/>
    </location>
</feature>
<gene>
    <name evidence="6" type="ORF">ACOF00016_LOCUS13378</name>
</gene>
<organism evidence="6">
    <name type="scientific">Amphora coffeiformis</name>
    <dbReference type="NCBI Taxonomy" id="265554"/>
    <lineage>
        <taxon>Eukaryota</taxon>
        <taxon>Sar</taxon>
        <taxon>Stramenopiles</taxon>
        <taxon>Ochrophyta</taxon>
        <taxon>Bacillariophyta</taxon>
        <taxon>Bacillariophyceae</taxon>
        <taxon>Bacillariophycidae</taxon>
        <taxon>Thalassiophysales</taxon>
        <taxon>Catenulaceae</taxon>
        <taxon>Amphora</taxon>
    </lineage>
</organism>
<name>A0A7S3PA81_9STRA</name>
<feature type="region of interest" description="Disordered" evidence="3">
    <location>
        <begin position="704"/>
        <end position="748"/>
    </location>
</feature>
<keyword evidence="4" id="KW-0812">Transmembrane</keyword>
<dbReference type="Gene3D" id="3.90.25.10">
    <property type="entry name" value="UDP-galactose 4-epimerase, domain 1"/>
    <property type="match status" value="2"/>
</dbReference>
<evidence type="ECO:0000256" key="4">
    <source>
        <dbReference type="SAM" id="Phobius"/>
    </source>
</evidence>
<dbReference type="Gene3D" id="3.40.50.720">
    <property type="entry name" value="NAD(P)-binding Rossmann-like Domain"/>
    <property type="match status" value="2"/>
</dbReference>
<dbReference type="EMBL" id="HBIM01017347">
    <property type="protein sequence ID" value="CAE0416320.1"/>
    <property type="molecule type" value="Transcribed_RNA"/>
</dbReference>
<dbReference type="Pfam" id="PF16363">
    <property type="entry name" value="GDP_Man_Dehyd"/>
    <property type="match status" value="2"/>
</dbReference>
<dbReference type="AlphaFoldDB" id="A0A7S3PA81"/>
<evidence type="ECO:0000313" key="6">
    <source>
        <dbReference type="EMBL" id="CAE0416320.1"/>
    </source>
</evidence>
<dbReference type="InterPro" id="IPR016040">
    <property type="entry name" value="NAD(P)-bd_dom"/>
</dbReference>